<evidence type="ECO:0000256" key="1">
    <source>
        <dbReference type="SAM" id="MobiDB-lite"/>
    </source>
</evidence>
<dbReference type="EMBL" id="KV784453">
    <property type="protein sequence ID" value="OEU05852.1"/>
    <property type="molecule type" value="Genomic_DNA"/>
</dbReference>
<proteinExistence type="predicted"/>
<feature type="compositionally biased region" description="Polar residues" evidence="1">
    <location>
        <begin position="41"/>
        <end position="53"/>
    </location>
</feature>
<dbReference type="InParanoid" id="A0A1E7EIY5"/>
<feature type="compositionally biased region" description="Acidic residues" evidence="1">
    <location>
        <begin position="21"/>
        <end position="33"/>
    </location>
</feature>
<feature type="compositionally biased region" description="Basic and acidic residues" evidence="1">
    <location>
        <begin position="114"/>
        <end position="132"/>
    </location>
</feature>
<keyword evidence="3" id="KW-1185">Reference proteome</keyword>
<sequence>MTMGFDGGSDPPAGIARDADDTVEVEMDLEETTDPAVGRSGENSGRSSLQTEAAKTAGKATNGMQKIDEENSNDDETFDDYSSGNGRRSTMLRADEAPPNHVETGEIRCSYTKEMQDSKDYELKEQTRSRYK</sequence>
<dbReference type="AlphaFoldDB" id="A0A1E7EIY5"/>
<feature type="compositionally biased region" description="Basic and acidic residues" evidence="1">
    <location>
        <begin position="93"/>
        <end position="106"/>
    </location>
</feature>
<reference evidence="2 3" key="1">
    <citation type="submission" date="2016-09" db="EMBL/GenBank/DDBJ databases">
        <title>Extensive genetic diversity and differential bi-allelic expression allows diatom success in the polar Southern Ocean.</title>
        <authorList>
            <consortium name="DOE Joint Genome Institute"/>
            <person name="Mock T."/>
            <person name="Otillar R.P."/>
            <person name="Strauss J."/>
            <person name="Dupont C."/>
            <person name="Frickenhaus S."/>
            <person name="Maumus F."/>
            <person name="Mcmullan M."/>
            <person name="Sanges R."/>
            <person name="Schmutz J."/>
            <person name="Toseland A."/>
            <person name="Valas R."/>
            <person name="Veluchamy A."/>
            <person name="Ward B.J."/>
            <person name="Allen A."/>
            <person name="Barry K."/>
            <person name="Falciatore A."/>
            <person name="Ferrante M."/>
            <person name="Fortunato A.E."/>
            <person name="Gloeckner G."/>
            <person name="Gruber A."/>
            <person name="Hipkin R."/>
            <person name="Janech M."/>
            <person name="Kroth P."/>
            <person name="Leese F."/>
            <person name="Lindquist E."/>
            <person name="Lyon B.R."/>
            <person name="Martin J."/>
            <person name="Mayer C."/>
            <person name="Parker M."/>
            <person name="Quesneville H."/>
            <person name="Raymond J."/>
            <person name="Uhlig C."/>
            <person name="Valentin K.U."/>
            <person name="Worden A.Z."/>
            <person name="Armbrust E.V."/>
            <person name="Bowler C."/>
            <person name="Green B."/>
            <person name="Moulton V."/>
            <person name="Van Oosterhout C."/>
            <person name="Grigoriev I."/>
        </authorList>
    </citation>
    <scope>NUCLEOTIDE SEQUENCE [LARGE SCALE GENOMIC DNA]</scope>
    <source>
        <strain evidence="2 3">CCMP1102</strain>
    </source>
</reference>
<dbReference type="KEGG" id="fcy:FRACYDRAFT_257814"/>
<name>A0A1E7EIY5_9STRA</name>
<feature type="non-terminal residue" evidence="2">
    <location>
        <position position="132"/>
    </location>
</feature>
<gene>
    <name evidence="2" type="ORF">FRACYDRAFT_257814</name>
</gene>
<evidence type="ECO:0000313" key="2">
    <source>
        <dbReference type="EMBL" id="OEU05852.1"/>
    </source>
</evidence>
<feature type="region of interest" description="Disordered" evidence="1">
    <location>
        <begin position="1"/>
        <end position="132"/>
    </location>
</feature>
<accession>A0A1E7EIY5</accession>
<evidence type="ECO:0000313" key="3">
    <source>
        <dbReference type="Proteomes" id="UP000095751"/>
    </source>
</evidence>
<dbReference type="Proteomes" id="UP000095751">
    <property type="component" value="Unassembled WGS sequence"/>
</dbReference>
<organism evidence="2 3">
    <name type="scientific">Fragilariopsis cylindrus CCMP1102</name>
    <dbReference type="NCBI Taxonomy" id="635003"/>
    <lineage>
        <taxon>Eukaryota</taxon>
        <taxon>Sar</taxon>
        <taxon>Stramenopiles</taxon>
        <taxon>Ochrophyta</taxon>
        <taxon>Bacillariophyta</taxon>
        <taxon>Bacillariophyceae</taxon>
        <taxon>Bacillariophycidae</taxon>
        <taxon>Bacillariales</taxon>
        <taxon>Bacillariaceae</taxon>
        <taxon>Fragilariopsis</taxon>
    </lineage>
</organism>
<protein>
    <submittedName>
        <fullName evidence="2">Uncharacterized protein</fullName>
    </submittedName>
</protein>
<feature type="compositionally biased region" description="Acidic residues" evidence="1">
    <location>
        <begin position="70"/>
        <end position="79"/>
    </location>
</feature>